<dbReference type="AlphaFoldDB" id="A0AA38RJT1"/>
<reference evidence="5" key="1">
    <citation type="submission" date="2022-07" db="EMBL/GenBank/DDBJ databases">
        <title>Fungi with potential for degradation of polypropylene.</title>
        <authorList>
            <person name="Gostincar C."/>
        </authorList>
    </citation>
    <scope>NUCLEOTIDE SEQUENCE</scope>
    <source>
        <strain evidence="5">EXF-13308</strain>
    </source>
</reference>
<evidence type="ECO:0000256" key="4">
    <source>
        <dbReference type="SAM" id="Phobius"/>
    </source>
</evidence>
<evidence type="ECO:0008006" key="7">
    <source>
        <dbReference type="Google" id="ProtNLM"/>
    </source>
</evidence>
<organism evidence="5 6">
    <name type="scientific">Pleurostoma richardsiae</name>
    <dbReference type="NCBI Taxonomy" id="41990"/>
    <lineage>
        <taxon>Eukaryota</taxon>
        <taxon>Fungi</taxon>
        <taxon>Dikarya</taxon>
        <taxon>Ascomycota</taxon>
        <taxon>Pezizomycotina</taxon>
        <taxon>Sordariomycetes</taxon>
        <taxon>Sordariomycetidae</taxon>
        <taxon>Calosphaeriales</taxon>
        <taxon>Pleurostomataceae</taxon>
        <taxon>Pleurostoma</taxon>
    </lineage>
</organism>
<sequence length="616" mass="68717">MPGARLAACDPCRRSKLACGHEQPACARYSTPQGSSTPRVRHYPNPGYLGTSSHTTIFNHIPRDGEDVSGPDSATSPASTTVTFVPSAAESLTKQGAEALRDAVTLFSLDALKQLVTFWRARGVNLALAEPFVEQCVGSMDVLVPGTSERNGAQYLERARHLLQNSQRPLVADRATSLPTYAAQFLGGNIRWETLGIFASSVARATIDVPFFPTLYTTEEKRRELRAWATRLSNVSLEVALSLDCLNDLQLVLQYENFILNSYVSGDQSYHSWRRLGDVIASAFALGYHEDIDSKCKAPRFLVELRKTALARMYSADKNVAIFLGRPPRMSKKFCHFQVPSSSRGEGARQRSPPSAGEDNVFEWDPDSEINYRAETRWSALCAFIKEDLLELLFSSDRRISPERLSELHARAETHWRSLPAGFRLDDTLKQSPRPPFEQDFLISTRLNHLHVLFLLHMIQLSHVVEPGIEIIEISQQMLATVVEAILLRDRLVNSGTGLVWKVVYYGLPAAGILLLAMLRHRRLPEHANASRSKIVQLLSVFAVELEMGSILGPGDANYALSCKATGIIQSFLTRINSDEQHDTSESWDFDRGLWDILAEHPSLFDFDSAAEDPHQ</sequence>
<dbReference type="InterPro" id="IPR001138">
    <property type="entry name" value="Zn2Cys6_DnaBD"/>
</dbReference>
<comment type="caution">
    <text evidence="5">The sequence shown here is derived from an EMBL/GenBank/DDBJ whole genome shotgun (WGS) entry which is preliminary data.</text>
</comment>
<dbReference type="CDD" id="cd00067">
    <property type="entry name" value="GAL4"/>
    <property type="match status" value="1"/>
</dbReference>
<dbReference type="GO" id="GO:0005634">
    <property type="term" value="C:nucleus"/>
    <property type="evidence" value="ECO:0007669"/>
    <property type="project" value="UniProtKB-SubCell"/>
</dbReference>
<name>A0AA38RJT1_9PEZI</name>
<comment type="subcellular location">
    <subcellularLocation>
        <location evidence="1">Nucleus</location>
    </subcellularLocation>
</comment>
<feature type="region of interest" description="Disordered" evidence="3">
    <location>
        <begin position="339"/>
        <end position="361"/>
    </location>
</feature>
<dbReference type="CDD" id="cd12148">
    <property type="entry name" value="fungal_TF_MHR"/>
    <property type="match status" value="1"/>
</dbReference>
<dbReference type="GO" id="GO:0008270">
    <property type="term" value="F:zinc ion binding"/>
    <property type="evidence" value="ECO:0007669"/>
    <property type="project" value="InterPro"/>
</dbReference>
<accession>A0AA38RJT1</accession>
<evidence type="ECO:0000256" key="2">
    <source>
        <dbReference type="ARBA" id="ARBA00023242"/>
    </source>
</evidence>
<protein>
    <recommendedName>
        <fullName evidence="7">Zn(2)-C6 fungal-type domain-containing protein</fullName>
    </recommendedName>
</protein>
<evidence type="ECO:0000256" key="3">
    <source>
        <dbReference type="SAM" id="MobiDB-lite"/>
    </source>
</evidence>
<keyword evidence="4" id="KW-0472">Membrane</keyword>
<gene>
    <name evidence="5" type="ORF">NKR23_g8098</name>
</gene>
<evidence type="ECO:0000313" key="5">
    <source>
        <dbReference type="EMBL" id="KAJ9139210.1"/>
    </source>
</evidence>
<keyword evidence="4" id="KW-1133">Transmembrane helix</keyword>
<feature type="transmembrane region" description="Helical" evidence="4">
    <location>
        <begin position="499"/>
        <end position="519"/>
    </location>
</feature>
<evidence type="ECO:0000256" key="1">
    <source>
        <dbReference type="ARBA" id="ARBA00004123"/>
    </source>
</evidence>
<proteinExistence type="predicted"/>
<dbReference type="PANTHER" id="PTHR31001">
    <property type="entry name" value="UNCHARACTERIZED TRANSCRIPTIONAL REGULATORY PROTEIN"/>
    <property type="match status" value="1"/>
</dbReference>
<dbReference type="PANTHER" id="PTHR31001:SF40">
    <property type="entry name" value="ZN(II)2CYS6 TRANSCRIPTION FACTOR (EUROFUNG)"/>
    <property type="match status" value="1"/>
</dbReference>
<dbReference type="InterPro" id="IPR050613">
    <property type="entry name" value="Sec_Metabolite_Reg"/>
</dbReference>
<keyword evidence="4" id="KW-0812">Transmembrane</keyword>
<dbReference type="Proteomes" id="UP001174694">
    <property type="component" value="Unassembled WGS sequence"/>
</dbReference>
<keyword evidence="6" id="KW-1185">Reference proteome</keyword>
<dbReference type="EMBL" id="JANBVO010000027">
    <property type="protein sequence ID" value="KAJ9139210.1"/>
    <property type="molecule type" value="Genomic_DNA"/>
</dbReference>
<evidence type="ECO:0000313" key="6">
    <source>
        <dbReference type="Proteomes" id="UP001174694"/>
    </source>
</evidence>
<dbReference type="GO" id="GO:0000981">
    <property type="term" value="F:DNA-binding transcription factor activity, RNA polymerase II-specific"/>
    <property type="evidence" value="ECO:0007669"/>
    <property type="project" value="InterPro"/>
</dbReference>
<keyword evidence="2" id="KW-0539">Nucleus</keyword>